<dbReference type="AlphaFoldDB" id="A0A2W6NNQ5"/>
<protein>
    <submittedName>
        <fullName evidence="1">Uncharacterized protein</fullName>
    </submittedName>
</protein>
<evidence type="ECO:0000313" key="2">
    <source>
        <dbReference type="Proteomes" id="UP000249204"/>
    </source>
</evidence>
<reference evidence="1 2" key="1">
    <citation type="submission" date="2018-06" db="EMBL/GenBank/DDBJ databases">
        <title>Isolation of heavy metals resistant Paenibacillus silvae NC2 from Gold-Copper mine in ZiJin, China.</title>
        <authorList>
            <person name="Xu J."/>
            <person name="Mazhar H.S."/>
            <person name="Rensing C."/>
        </authorList>
    </citation>
    <scope>NUCLEOTIDE SEQUENCE [LARGE SCALE GENOMIC DNA]</scope>
    <source>
        <strain evidence="1 2">NC2</strain>
    </source>
</reference>
<evidence type="ECO:0000313" key="1">
    <source>
        <dbReference type="EMBL" id="PZT57461.1"/>
    </source>
</evidence>
<comment type="caution">
    <text evidence="1">The sequence shown here is derived from an EMBL/GenBank/DDBJ whole genome shotgun (WGS) entry which is preliminary data.</text>
</comment>
<name>A0A2W6NNQ5_9BACL</name>
<organism evidence="1 2">
    <name type="scientific">Paenibacillus silvae</name>
    <dbReference type="NCBI Taxonomy" id="1325358"/>
    <lineage>
        <taxon>Bacteria</taxon>
        <taxon>Bacillati</taxon>
        <taxon>Bacillota</taxon>
        <taxon>Bacilli</taxon>
        <taxon>Bacillales</taxon>
        <taxon>Paenibacillaceae</taxon>
        <taxon>Paenibacillus</taxon>
    </lineage>
</organism>
<dbReference type="Proteomes" id="UP000249204">
    <property type="component" value="Unassembled WGS sequence"/>
</dbReference>
<dbReference type="RefSeq" id="WP_111268612.1">
    <property type="nucleotide sequence ID" value="NZ_QKWW01000006.1"/>
</dbReference>
<proteinExistence type="predicted"/>
<sequence length="126" mass="14928">MTIKLCELNEGATILNSNIDAILKTHERINEFYLCLDENMTDTYIHRKLYQIRKTNQSNSIEIAPTYQDFKENPVETLKEIFNEAITGYHIEQMEIYNVTFERIYDIWIKDKTIRFGRVLGMLADV</sequence>
<accession>A0A2W6NNQ5</accession>
<gene>
    <name evidence="1" type="ORF">DN757_02050</name>
</gene>
<dbReference type="EMBL" id="QKWW01000006">
    <property type="protein sequence ID" value="PZT57461.1"/>
    <property type="molecule type" value="Genomic_DNA"/>
</dbReference>